<gene>
    <name evidence="2" type="ORF">QPX23_02120</name>
</gene>
<dbReference type="EMBL" id="JASNUQ010000002">
    <property type="protein sequence ID" value="MDK4289534.1"/>
    <property type="molecule type" value="Genomic_DNA"/>
</dbReference>
<dbReference type="RefSeq" id="WP_049168475.1">
    <property type="nucleotide sequence ID" value="NZ_CP091864.1"/>
</dbReference>
<keyword evidence="1" id="KW-0732">Signal</keyword>
<evidence type="ECO:0000313" key="3">
    <source>
        <dbReference type="Proteomes" id="UP001239759"/>
    </source>
</evidence>
<reference evidence="2 3" key="1">
    <citation type="submission" date="2023-05" db="EMBL/GenBank/DDBJ databases">
        <title>Metabolic capabilities are highly conserved among human nasal-associated Corynebacterium species in pangenomic analyses.</title>
        <authorList>
            <person name="Tran T.H."/>
            <person name="Roberts A.Q."/>
            <person name="Escapa I.F."/>
            <person name="Gao W."/>
            <person name="Conlan S."/>
            <person name="Kong H."/>
            <person name="Segre J.A."/>
            <person name="Kelly M.S."/>
            <person name="Lemon K.P."/>
        </authorList>
    </citation>
    <scope>NUCLEOTIDE SEQUENCE [LARGE SCALE GENOMIC DNA]</scope>
    <source>
        <strain evidence="2 3">KPL3772</strain>
    </source>
</reference>
<name>A0ABT7FUB0_9CORY</name>
<sequence>MLKNARSRLATMALIVTLPLAAAPVAAAETPAPVAVESAGTIEEQALAQYFAEVDNAQTEKEAHDALVNFLGEDAANQAIKENSATGQSVSTRGAGTFLTCVKGKASDDIKSVFDINVVAAAIGQKDYAKAAKEAVKYLAKQGIRRNVAALVGMFAYWGWQCRGSW</sequence>
<feature type="chain" id="PRO_5046744158" description="YpkK" evidence="1">
    <location>
        <begin position="29"/>
        <end position="166"/>
    </location>
</feature>
<dbReference type="Proteomes" id="UP001239759">
    <property type="component" value="Unassembled WGS sequence"/>
</dbReference>
<comment type="caution">
    <text evidence="2">The sequence shown here is derived from an EMBL/GenBank/DDBJ whole genome shotgun (WGS) entry which is preliminary data.</text>
</comment>
<keyword evidence="3" id="KW-1185">Reference proteome</keyword>
<feature type="signal peptide" evidence="1">
    <location>
        <begin position="1"/>
        <end position="28"/>
    </location>
</feature>
<evidence type="ECO:0000313" key="2">
    <source>
        <dbReference type="EMBL" id="MDK4289534.1"/>
    </source>
</evidence>
<accession>A0ABT7FUB0</accession>
<organism evidence="2 3">
    <name type="scientific">Corynebacterium pseudodiphtheriticum</name>
    <dbReference type="NCBI Taxonomy" id="37637"/>
    <lineage>
        <taxon>Bacteria</taxon>
        <taxon>Bacillati</taxon>
        <taxon>Actinomycetota</taxon>
        <taxon>Actinomycetes</taxon>
        <taxon>Mycobacteriales</taxon>
        <taxon>Corynebacteriaceae</taxon>
        <taxon>Corynebacterium</taxon>
    </lineage>
</organism>
<evidence type="ECO:0000256" key="1">
    <source>
        <dbReference type="SAM" id="SignalP"/>
    </source>
</evidence>
<proteinExistence type="predicted"/>
<evidence type="ECO:0008006" key="4">
    <source>
        <dbReference type="Google" id="ProtNLM"/>
    </source>
</evidence>
<protein>
    <recommendedName>
        <fullName evidence="4">YpkK</fullName>
    </recommendedName>
</protein>